<keyword evidence="2" id="KW-1185">Reference proteome</keyword>
<reference evidence="1 2" key="1">
    <citation type="submission" date="2016-07" db="EMBL/GenBank/DDBJ databases">
        <title>Multiple horizontal gene transfer events from other fungi enriched the ability of initially mycotrophic Trichoderma (Ascomycota) to feed on dead plant biomass.</title>
        <authorList>
            <consortium name="DOE Joint Genome Institute"/>
            <person name="Aerts A."/>
            <person name="Atanasova L."/>
            <person name="Chenthamara K."/>
            <person name="Zhang J."/>
            <person name="Grujic M."/>
            <person name="Henrissat B."/>
            <person name="Kuo A."/>
            <person name="Salamov A."/>
            <person name="Lipzen A."/>
            <person name="Labutti K."/>
            <person name="Barry K."/>
            <person name="Miao Y."/>
            <person name="Rahimi M.J."/>
            <person name="Shen Q."/>
            <person name="Grigoriev I.V."/>
            <person name="Kubicek C.P."/>
            <person name="Druzhinina I.S."/>
        </authorList>
    </citation>
    <scope>NUCLEOTIDE SEQUENCE [LARGE SCALE GENOMIC DNA]</scope>
    <source>
        <strain evidence="1 2">ATCC 18648</strain>
    </source>
</reference>
<dbReference type="AlphaFoldDB" id="A0A2T4CHT5"/>
<evidence type="ECO:0000313" key="1">
    <source>
        <dbReference type="EMBL" id="PTB81116.1"/>
    </source>
</evidence>
<dbReference type="EMBL" id="KZ679126">
    <property type="protein sequence ID" value="PTB81116.1"/>
    <property type="molecule type" value="Genomic_DNA"/>
</dbReference>
<protein>
    <submittedName>
        <fullName evidence="1">Uncharacterized protein</fullName>
    </submittedName>
</protein>
<name>A0A2T4CHT5_TRILO</name>
<gene>
    <name evidence="1" type="ORF">M440DRAFT_1396277</name>
</gene>
<evidence type="ECO:0000313" key="2">
    <source>
        <dbReference type="Proteomes" id="UP000240760"/>
    </source>
</evidence>
<accession>A0A2T4CHT5</accession>
<sequence>MGRLRVNNHGIGGAIRRLQDAAIAANVHVPDHPCIEPGSGVVVGLKGHQVGAAAISRLACEALALWEANPTLRLAWKLLETSRAEKGRPISPLRNDVRDHGTMQ</sequence>
<organism evidence="1 2">
    <name type="scientific">Trichoderma longibrachiatum ATCC 18648</name>
    <dbReference type="NCBI Taxonomy" id="983965"/>
    <lineage>
        <taxon>Eukaryota</taxon>
        <taxon>Fungi</taxon>
        <taxon>Dikarya</taxon>
        <taxon>Ascomycota</taxon>
        <taxon>Pezizomycotina</taxon>
        <taxon>Sordariomycetes</taxon>
        <taxon>Hypocreomycetidae</taxon>
        <taxon>Hypocreales</taxon>
        <taxon>Hypocreaceae</taxon>
        <taxon>Trichoderma</taxon>
    </lineage>
</organism>
<proteinExistence type="predicted"/>
<dbReference type="Proteomes" id="UP000240760">
    <property type="component" value="Unassembled WGS sequence"/>
</dbReference>